<evidence type="ECO:0000313" key="2">
    <source>
        <dbReference type="EMBL" id="ENH65711.1"/>
    </source>
</evidence>
<accession>N4UA66</accession>
<evidence type="ECO:0000313" key="3">
    <source>
        <dbReference type="Proteomes" id="UP000016928"/>
    </source>
</evidence>
<reference evidence="3" key="2">
    <citation type="journal article" date="2014" name="PLoS ONE">
        <title>Genome and Transcriptome Analysis of the Fungal Pathogen Fusarium oxysporum f. sp. cubense Causing Banana Vascular Wilt Disease.</title>
        <authorList>
            <person name="Guo L."/>
            <person name="Han L."/>
            <person name="Yang L."/>
            <person name="Zeng H."/>
            <person name="Fan D."/>
            <person name="Zhu Y."/>
            <person name="Feng Y."/>
            <person name="Wang G."/>
            <person name="Peng C."/>
            <person name="Jiang X."/>
            <person name="Zhou D."/>
            <person name="Ni P."/>
            <person name="Liang C."/>
            <person name="Liu L."/>
            <person name="Wang J."/>
            <person name="Mao C."/>
            <person name="Fang X."/>
            <person name="Peng M."/>
            <person name="Huang J."/>
        </authorList>
    </citation>
    <scope>NUCLEOTIDE SEQUENCE [LARGE SCALE GENOMIC DNA]</scope>
    <source>
        <strain evidence="3">race 1</strain>
    </source>
</reference>
<feature type="domain" description="CHAT" evidence="1">
    <location>
        <begin position="10"/>
        <end position="208"/>
    </location>
</feature>
<name>N4UA66_FUSC1</name>
<evidence type="ECO:0000259" key="1">
    <source>
        <dbReference type="Pfam" id="PF12770"/>
    </source>
</evidence>
<dbReference type="VEuPathDB" id="FungiDB:FOC1_g10001684"/>
<organism evidence="2 3">
    <name type="scientific">Fusarium oxysporum f. sp. cubense (strain race 1)</name>
    <name type="common">Panama disease fungus</name>
    <dbReference type="NCBI Taxonomy" id="1229664"/>
    <lineage>
        <taxon>Eukaryota</taxon>
        <taxon>Fungi</taxon>
        <taxon>Dikarya</taxon>
        <taxon>Ascomycota</taxon>
        <taxon>Pezizomycotina</taxon>
        <taxon>Sordariomycetes</taxon>
        <taxon>Hypocreomycetidae</taxon>
        <taxon>Hypocreales</taxon>
        <taxon>Nectriaceae</taxon>
        <taxon>Fusarium</taxon>
        <taxon>Fusarium oxysporum species complex</taxon>
    </lineage>
</organism>
<dbReference type="AlphaFoldDB" id="N4UA66"/>
<protein>
    <recommendedName>
        <fullName evidence="1">CHAT domain-containing protein</fullName>
    </recommendedName>
</protein>
<dbReference type="InterPro" id="IPR024983">
    <property type="entry name" value="CHAT_dom"/>
</dbReference>
<dbReference type="EMBL" id="KB730474">
    <property type="protein sequence ID" value="ENH65711.1"/>
    <property type="molecule type" value="Genomic_DNA"/>
</dbReference>
<gene>
    <name evidence="2" type="ORF">FOC1_g10001684</name>
</gene>
<dbReference type="HOGENOM" id="CLU_001305_1_1_1"/>
<dbReference type="Proteomes" id="UP000016928">
    <property type="component" value="Unassembled WGS sequence"/>
</dbReference>
<reference evidence="3" key="1">
    <citation type="submission" date="2012-09" db="EMBL/GenBank/DDBJ databases">
        <title>Genome sequencing and comparative transcriptomics of race 1 and race 4 of banana pathogen: Fusarium oxysporum f. sp. cubense.</title>
        <authorList>
            <person name="Fang X."/>
            <person name="Huang J."/>
        </authorList>
    </citation>
    <scope>NUCLEOTIDE SEQUENCE [LARGE SCALE GENOMIC DNA]</scope>
    <source>
        <strain evidence="3">race 1</strain>
    </source>
</reference>
<dbReference type="STRING" id="1229664.N4UA66"/>
<sequence length="208" mass="22900">MPTTPGQSKGGDSTCADLPGVLREREEIIKVLPANLQTETLDLPSAHDVSLKLKDCYIAHFACHGSADPLDPASSGLVLQQIRDGQPERDYLKVYAVSKLNLVNGHIAYLSACSTAEIKNHQLWDEMLHIVSGFQMAGFPHVVGCLLRSNDDICVEIARSFYQSLLQQKNGEIVENEPAWALHSAILTARSKYRDKPLLWAPFIHVGA</sequence>
<proteinExistence type="predicted"/>
<dbReference type="OMA" id="VYKAMIT"/>
<dbReference type="OrthoDB" id="9991317at2759"/>
<dbReference type="Pfam" id="PF12770">
    <property type="entry name" value="CHAT"/>
    <property type="match status" value="1"/>
</dbReference>